<keyword evidence="2" id="KW-1185">Reference proteome</keyword>
<dbReference type="OrthoDB" id="258495at2759"/>
<dbReference type="Gene3D" id="3.60.15.10">
    <property type="entry name" value="Ribonuclease Z/Hydroxyacylglutathione hydrolase-like"/>
    <property type="match status" value="1"/>
</dbReference>
<reference evidence="1" key="1">
    <citation type="submission" date="2020-11" db="EMBL/GenBank/DDBJ databases">
        <authorList>
            <consortium name="DOE Joint Genome Institute"/>
            <person name="Ahrendt S."/>
            <person name="Riley R."/>
            <person name="Andreopoulos W."/>
            <person name="Labutti K."/>
            <person name="Pangilinan J."/>
            <person name="Ruiz-Duenas F.J."/>
            <person name="Barrasa J.M."/>
            <person name="Sanchez-Garcia M."/>
            <person name="Camarero S."/>
            <person name="Miyauchi S."/>
            <person name="Serrano A."/>
            <person name="Linde D."/>
            <person name="Babiker R."/>
            <person name="Drula E."/>
            <person name="Ayuso-Fernandez I."/>
            <person name="Pacheco R."/>
            <person name="Padilla G."/>
            <person name="Ferreira P."/>
            <person name="Barriuso J."/>
            <person name="Kellner H."/>
            <person name="Castanera R."/>
            <person name="Alfaro M."/>
            <person name="Ramirez L."/>
            <person name="Pisabarro A.G."/>
            <person name="Kuo A."/>
            <person name="Tritt A."/>
            <person name="Lipzen A."/>
            <person name="He G."/>
            <person name="Yan M."/>
            <person name="Ng V."/>
            <person name="Cullen D."/>
            <person name="Martin F."/>
            <person name="Rosso M.-N."/>
            <person name="Henrissat B."/>
            <person name="Hibbett D."/>
            <person name="Martinez A.T."/>
            <person name="Grigoriev I.V."/>
        </authorList>
    </citation>
    <scope>NUCLEOTIDE SEQUENCE</scope>
    <source>
        <strain evidence="1">CIRM-BRFM 674</strain>
    </source>
</reference>
<sequence length="397" mass="44603">MIHSPVFDFFVVGSGGGPDETNLSAYLLKLHGAQWEDGIVALEAGSGQGTLARLLRRDPSVIHSSKARSGPPSRVYSASDIYSFVRCFLVTHAHLDHVNSLVLSAGSLRGPRKRIYGLKQTLQDLELVFSGRIWPNLASWKEEDDAVMLLYSTLSPDGEYKTVFPNISVMAMPLNHGKNTLGQYNSAAFFVRHDLSQREFLFFGDVEPDSLSDKPLTIDIWRVSAPKIPESLSTIFIECSWPSGRKDDLLYGHLTPEHLANELTSLATEVVKYRHTMTQSQVKKRPLRKRQKRNSLTPEDLKNALSGVCVYVIHCKDDMNSNSGLHIRDIIVGQIREIIEKKELGAKVVAAEQGTYILLSQTNISSQMENVWHKIIRYNVLITEREVVRFAVVRFAK</sequence>
<accession>A0A9P5YUG8</accession>
<gene>
    <name evidence="1" type="ORF">BDN70DRAFT_914868</name>
</gene>
<dbReference type="InterPro" id="IPR000396">
    <property type="entry name" value="Pdiesterase2"/>
</dbReference>
<dbReference type="EMBL" id="MU155323">
    <property type="protein sequence ID" value="KAF9475669.1"/>
    <property type="molecule type" value="Genomic_DNA"/>
</dbReference>
<dbReference type="CDD" id="cd07735">
    <property type="entry name" value="class_II_PDE_MBL-fold"/>
    <property type="match status" value="1"/>
</dbReference>
<dbReference type="GO" id="GO:0047555">
    <property type="term" value="F:3',5'-cyclic-GMP phosphodiesterase activity"/>
    <property type="evidence" value="ECO:0007669"/>
    <property type="project" value="TreeGrafter"/>
</dbReference>
<dbReference type="AlphaFoldDB" id="A0A9P5YUG8"/>
<dbReference type="InterPro" id="IPR036866">
    <property type="entry name" value="RibonucZ/Hydroxyglut_hydro"/>
</dbReference>
<name>A0A9P5YUG8_9AGAR</name>
<evidence type="ECO:0000313" key="2">
    <source>
        <dbReference type="Proteomes" id="UP000807469"/>
    </source>
</evidence>
<dbReference type="PANTHER" id="PTHR28283:SF1">
    <property type="entry name" value="3',5'-CYCLIC-NUCLEOTIDE PHOSPHODIESTERASE 1"/>
    <property type="match status" value="1"/>
</dbReference>
<dbReference type="SUPFAM" id="SSF56281">
    <property type="entry name" value="Metallo-hydrolase/oxidoreductase"/>
    <property type="match status" value="1"/>
</dbReference>
<dbReference type="GO" id="GO:0004115">
    <property type="term" value="F:3',5'-cyclic-AMP phosphodiesterase activity"/>
    <property type="evidence" value="ECO:0007669"/>
    <property type="project" value="InterPro"/>
</dbReference>
<evidence type="ECO:0000313" key="1">
    <source>
        <dbReference type="EMBL" id="KAF9475669.1"/>
    </source>
</evidence>
<proteinExistence type="predicted"/>
<comment type="caution">
    <text evidence="1">The sequence shown here is derived from an EMBL/GenBank/DDBJ whole genome shotgun (WGS) entry which is preliminary data.</text>
</comment>
<dbReference type="GO" id="GO:1902660">
    <property type="term" value="P:negative regulation of glucose mediated signaling pathway"/>
    <property type="evidence" value="ECO:0007669"/>
    <property type="project" value="TreeGrafter"/>
</dbReference>
<protein>
    <submittedName>
        <fullName evidence="1">Cyclic-AMP phosphodiesterase</fullName>
    </submittedName>
</protein>
<dbReference type="GO" id="GO:0006198">
    <property type="term" value="P:cAMP catabolic process"/>
    <property type="evidence" value="ECO:0007669"/>
    <property type="project" value="InterPro"/>
</dbReference>
<dbReference type="PANTHER" id="PTHR28283">
    <property type="entry name" value="3',5'-CYCLIC-NUCLEOTIDE PHOSPHODIESTERASE 1"/>
    <property type="match status" value="1"/>
</dbReference>
<dbReference type="Proteomes" id="UP000807469">
    <property type="component" value="Unassembled WGS sequence"/>
</dbReference>
<organism evidence="1 2">
    <name type="scientific">Pholiota conissans</name>
    <dbReference type="NCBI Taxonomy" id="109636"/>
    <lineage>
        <taxon>Eukaryota</taxon>
        <taxon>Fungi</taxon>
        <taxon>Dikarya</taxon>
        <taxon>Basidiomycota</taxon>
        <taxon>Agaricomycotina</taxon>
        <taxon>Agaricomycetes</taxon>
        <taxon>Agaricomycetidae</taxon>
        <taxon>Agaricales</taxon>
        <taxon>Agaricineae</taxon>
        <taxon>Strophariaceae</taxon>
        <taxon>Pholiota</taxon>
    </lineage>
</organism>
<dbReference type="Pfam" id="PF02112">
    <property type="entry name" value="PDEase_II"/>
    <property type="match status" value="1"/>
</dbReference>
<dbReference type="PRINTS" id="PR00388">
    <property type="entry name" value="PDIESTERASE2"/>
</dbReference>